<dbReference type="EMBL" id="JAUKUD010000006">
    <property type="protein sequence ID" value="KAK0740243.1"/>
    <property type="molecule type" value="Genomic_DNA"/>
</dbReference>
<dbReference type="InterPro" id="IPR013083">
    <property type="entry name" value="Znf_RING/FYVE/PHD"/>
</dbReference>
<dbReference type="AlphaFoldDB" id="A0AA40EJ25"/>
<feature type="compositionally biased region" description="Polar residues" evidence="4">
    <location>
        <begin position="1"/>
        <end position="13"/>
    </location>
</feature>
<dbReference type="GO" id="GO:0008270">
    <property type="term" value="F:zinc ion binding"/>
    <property type="evidence" value="ECO:0007669"/>
    <property type="project" value="UniProtKB-KW"/>
</dbReference>
<keyword evidence="1" id="KW-0479">Metal-binding</keyword>
<evidence type="ECO:0000256" key="2">
    <source>
        <dbReference type="ARBA" id="ARBA00022771"/>
    </source>
</evidence>
<dbReference type="InterPro" id="IPR011016">
    <property type="entry name" value="Znf_RING-CH"/>
</dbReference>
<comment type="caution">
    <text evidence="7">The sequence shown here is derived from an EMBL/GenBank/DDBJ whole genome shotgun (WGS) entry which is preliminary data.</text>
</comment>
<reference evidence="7" key="1">
    <citation type="submission" date="2023-06" db="EMBL/GenBank/DDBJ databases">
        <title>Genome-scale phylogeny and comparative genomics of the fungal order Sordariales.</title>
        <authorList>
            <consortium name="Lawrence Berkeley National Laboratory"/>
            <person name="Hensen N."/>
            <person name="Bonometti L."/>
            <person name="Westerberg I."/>
            <person name="Brannstrom I.O."/>
            <person name="Guillou S."/>
            <person name="Cros-Aarteil S."/>
            <person name="Calhoun S."/>
            <person name="Haridas S."/>
            <person name="Kuo A."/>
            <person name="Mondo S."/>
            <person name="Pangilinan J."/>
            <person name="Riley R."/>
            <person name="LaButti K."/>
            <person name="Andreopoulos B."/>
            <person name="Lipzen A."/>
            <person name="Chen C."/>
            <person name="Yanf M."/>
            <person name="Daum C."/>
            <person name="Ng V."/>
            <person name="Clum A."/>
            <person name="Steindorff A."/>
            <person name="Ohm R."/>
            <person name="Martin F."/>
            <person name="Silar P."/>
            <person name="Natvig D."/>
            <person name="Lalanne C."/>
            <person name="Gautier V."/>
            <person name="Ament-velasquez S.L."/>
            <person name="Kruys A."/>
            <person name="Hutchinson M.I."/>
            <person name="Powell A.J."/>
            <person name="Barry K."/>
            <person name="Miller A.N."/>
            <person name="Grigoriev I.V."/>
            <person name="Debuchy R."/>
            <person name="Gladieux P."/>
            <person name="Thoren M.H."/>
            <person name="Johannesson H."/>
        </authorList>
    </citation>
    <scope>NUCLEOTIDE SEQUENCE</scope>
    <source>
        <strain evidence="7">SMH3187-1</strain>
    </source>
</reference>
<evidence type="ECO:0000313" key="8">
    <source>
        <dbReference type="Proteomes" id="UP001172155"/>
    </source>
</evidence>
<feature type="compositionally biased region" description="Polar residues" evidence="4">
    <location>
        <begin position="28"/>
        <end position="43"/>
    </location>
</feature>
<keyword evidence="5" id="KW-1133">Transmembrane helix</keyword>
<keyword evidence="3" id="KW-0862">Zinc</keyword>
<name>A0AA40EJ25_9PEZI</name>
<gene>
    <name evidence="7" type="ORF">B0T18DRAFT_330803</name>
</gene>
<dbReference type="PROSITE" id="PS51292">
    <property type="entry name" value="ZF_RING_CH"/>
    <property type="match status" value="1"/>
</dbReference>
<protein>
    <recommendedName>
        <fullName evidence="6">RING-CH-type domain-containing protein</fullName>
    </recommendedName>
</protein>
<accession>A0AA40EJ25</accession>
<dbReference type="SMART" id="SM00744">
    <property type="entry name" value="RINGv"/>
    <property type="match status" value="1"/>
</dbReference>
<keyword evidence="5" id="KW-0472">Membrane</keyword>
<evidence type="ECO:0000313" key="7">
    <source>
        <dbReference type="EMBL" id="KAK0740243.1"/>
    </source>
</evidence>
<feature type="transmembrane region" description="Helical" evidence="5">
    <location>
        <begin position="279"/>
        <end position="299"/>
    </location>
</feature>
<dbReference type="PANTHER" id="PTHR46347">
    <property type="entry name" value="RING/FYVE/PHD ZINC FINGER SUPERFAMILY PROTEIN"/>
    <property type="match status" value="1"/>
</dbReference>
<dbReference type="PANTHER" id="PTHR46347:SF1">
    <property type="entry name" value="RING_FYVE_PHD ZINC FINGER SUPERFAMILY PROTEIN"/>
    <property type="match status" value="1"/>
</dbReference>
<evidence type="ECO:0000259" key="6">
    <source>
        <dbReference type="PROSITE" id="PS51292"/>
    </source>
</evidence>
<keyword evidence="2" id="KW-0863">Zinc-finger</keyword>
<feature type="region of interest" description="Disordered" evidence="4">
    <location>
        <begin position="316"/>
        <end position="338"/>
    </location>
</feature>
<organism evidence="7 8">
    <name type="scientific">Schizothecium vesticola</name>
    <dbReference type="NCBI Taxonomy" id="314040"/>
    <lineage>
        <taxon>Eukaryota</taxon>
        <taxon>Fungi</taxon>
        <taxon>Dikarya</taxon>
        <taxon>Ascomycota</taxon>
        <taxon>Pezizomycotina</taxon>
        <taxon>Sordariomycetes</taxon>
        <taxon>Sordariomycetidae</taxon>
        <taxon>Sordariales</taxon>
        <taxon>Schizotheciaceae</taxon>
        <taxon>Schizothecium</taxon>
    </lineage>
</organism>
<evidence type="ECO:0000256" key="1">
    <source>
        <dbReference type="ARBA" id="ARBA00022723"/>
    </source>
</evidence>
<keyword evidence="5" id="KW-0812">Transmembrane</keyword>
<dbReference type="SUPFAM" id="SSF57850">
    <property type="entry name" value="RING/U-box"/>
    <property type="match status" value="1"/>
</dbReference>
<dbReference type="CDD" id="cd16495">
    <property type="entry name" value="RING_CH-C4HC3_MARCH"/>
    <property type="match status" value="1"/>
</dbReference>
<feature type="compositionally biased region" description="Acidic residues" evidence="4">
    <location>
        <begin position="318"/>
        <end position="330"/>
    </location>
</feature>
<evidence type="ECO:0000256" key="4">
    <source>
        <dbReference type="SAM" id="MobiDB-lite"/>
    </source>
</evidence>
<feature type="region of interest" description="Disordered" evidence="4">
    <location>
        <begin position="1"/>
        <end position="67"/>
    </location>
</feature>
<keyword evidence="8" id="KW-1185">Reference proteome</keyword>
<feature type="domain" description="RING-CH-type" evidence="6">
    <location>
        <begin position="92"/>
        <end position="159"/>
    </location>
</feature>
<feature type="transmembrane region" description="Helical" evidence="5">
    <location>
        <begin position="238"/>
        <end position="259"/>
    </location>
</feature>
<evidence type="ECO:0000256" key="3">
    <source>
        <dbReference type="ARBA" id="ARBA00022833"/>
    </source>
</evidence>
<sequence length="338" mass="38158">MDPNSFSGRQWQWPTGLDVPEPTHRPAGTSSSTFGQPDQPTNTFHHRANTSDTEHDPDPQPQRPKRRTYKPRTCRICLEVVPPTTEIDESLSAGLFASTARVKFESEDPELGRLVSPCLCKGSQKYVHEGCLEAWRQAAPLSDRNFWQCPTCKFEYRLSRLSYGRWLSSKLLRVGITVAVMFITVFLLGFVADPIINLWIDPLGSITDTLLSDGEPALPFLDIDDEPDTWWFHFLKGFFSLGLLGFLKTFLAMSPFGWFHVRAGVAARRRRGRDRMESINWGLIVIGIVTFLGATWKLVSHLSAKALEKASNQVVDVQGDDPDDFEDEPEANVSRKDM</sequence>
<dbReference type="Gene3D" id="3.30.40.10">
    <property type="entry name" value="Zinc/RING finger domain, C3HC4 (zinc finger)"/>
    <property type="match status" value="1"/>
</dbReference>
<feature type="transmembrane region" description="Helical" evidence="5">
    <location>
        <begin position="171"/>
        <end position="192"/>
    </location>
</feature>
<proteinExistence type="predicted"/>
<dbReference type="Pfam" id="PF12906">
    <property type="entry name" value="RINGv"/>
    <property type="match status" value="1"/>
</dbReference>
<evidence type="ECO:0000256" key="5">
    <source>
        <dbReference type="SAM" id="Phobius"/>
    </source>
</evidence>
<dbReference type="Proteomes" id="UP001172155">
    <property type="component" value="Unassembled WGS sequence"/>
</dbReference>